<feature type="signal peptide" evidence="9">
    <location>
        <begin position="1"/>
        <end position="22"/>
    </location>
</feature>
<reference evidence="10" key="1">
    <citation type="submission" date="2022-06" db="EMBL/GenBank/DDBJ databases">
        <authorList>
            <person name="Berger JAMES D."/>
            <person name="Berger JAMES D."/>
        </authorList>
    </citation>
    <scope>NUCLEOTIDE SEQUENCE [LARGE SCALE GENOMIC DNA]</scope>
</reference>
<evidence type="ECO:0000256" key="5">
    <source>
        <dbReference type="ARBA" id="ARBA00022603"/>
    </source>
</evidence>
<dbReference type="InterPro" id="IPR029063">
    <property type="entry name" value="SAM-dependent_MTases_sf"/>
</dbReference>
<proteinExistence type="inferred from homology"/>
<reference evidence="11 12" key="2">
    <citation type="submission" date="2023-11" db="UniProtKB">
        <authorList>
            <consortium name="WormBaseParasite"/>
        </authorList>
    </citation>
    <scope>IDENTIFICATION</scope>
</reference>
<keyword evidence="5" id="KW-0489">Methyltransferase</keyword>
<protein>
    <recommendedName>
        <fullName evidence="3">protein-L-isoaspartate(D-aspartate) O-methyltransferase</fullName>
        <ecNumber evidence="3">2.1.1.77</ecNumber>
    </recommendedName>
</protein>
<accession>A0AA85IVF6</accession>
<evidence type="ECO:0000256" key="8">
    <source>
        <dbReference type="SAM" id="MobiDB-lite"/>
    </source>
</evidence>
<name>A0AA85IVF6_TRIRE</name>
<sequence length="350" mass="38947">MSWVTIFKSLLIIAIIPHLAFASACQTDESAHILLIQKIGRLGFPYARFLQYLMYNVNRGCFVSENPYENIQQSIGSGGIILAPSVHARIIGALATTTNRGLRALVIEPGSGYLTAAISILTGHTGVTFSSQPNKELTDLAKKNVENWLKHNDLRDKFGLQLGQQIIFTSVGDKTAWSSNGPYDFIFVRTKDGSTVPELKKQLKSNGRLVCLEGPDWGKQKLYLIRYSYYGTYQESFLMNVEYEAPPDKQSPVPPTSAPPAKPKEEPSGEDEETTDVSGKDTIYVPREETTNVREEDTIDAYAEEPFIEPGWAFIKIVAKTNTDVDGSLKLLAYRSFIIKCWMTFGVQGD</sequence>
<evidence type="ECO:0000313" key="10">
    <source>
        <dbReference type="Proteomes" id="UP000050795"/>
    </source>
</evidence>
<feature type="region of interest" description="Disordered" evidence="8">
    <location>
        <begin position="245"/>
        <end position="279"/>
    </location>
</feature>
<dbReference type="SUPFAM" id="SSF53335">
    <property type="entry name" value="S-adenosyl-L-methionine-dependent methyltransferases"/>
    <property type="match status" value="1"/>
</dbReference>
<dbReference type="WBParaSite" id="TREG1_114700.1">
    <property type="protein sequence ID" value="TREG1_114700.1"/>
    <property type="gene ID" value="TREG1_114700"/>
</dbReference>
<dbReference type="Gene3D" id="3.40.50.150">
    <property type="entry name" value="Vaccinia Virus protein VP39"/>
    <property type="match status" value="1"/>
</dbReference>
<evidence type="ECO:0000256" key="3">
    <source>
        <dbReference type="ARBA" id="ARBA00011890"/>
    </source>
</evidence>
<dbReference type="WBParaSite" id="TREG1_114700.2">
    <property type="protein sequence ID" value="TREG1_114700.2"/>
    <property type="gene ID" value="TREG1_114700"/>
</dbReference>
<keyword evidence="9" id="KW-0732">Signal</keyword>
<comment type="subcellular location">
    <subcellularLocation>
        <location evidence="1">Cytoplasm</location>
    </subcellularLocation>
</comment>
<keyword evidence="4" id="KW-0963">Cytoplasm</keyword>
<dbReference type="Pfam" id="PF01135">
    <property type="entry name" value="PCMT"/>
    <property type="match status" value="1"/>
</dbReference>
<feature type="compositionally biased region" description="Pro residues" evidence="8">
    <location>
        <begin position="252"/>
        <end position="261"/>
    </location>
</feature>
<comment type="similarity">
    <text evidence="2">Belongs to the methyltransferase superfamily. L-isoaspartyl/D-aspartyl protein methyltransferase family.</text>
</comment>
<keyword evidence="6" id="KW-0808">Transferase</keyword>
<evidence type="ECO:0000313" key="11">
    <source>
        <dbReference type="WBParaSite" id="TREG1_114700.1"/>
    </source>
</evidence>
<dbReference type="GO" id="GO:0032259">
    <property type="term" value="P:methylation"/>
    <property type="evidence" value="ECO:0007669"/>
    <property type="project" value="UniProtKB-KW"/>
</dbReference>
<evidence type="ECO:0000313" key="12">
    <source>
        <dbReference type="WBParaSite" id="TREG1_114700.2"/>
    </source>
</evidence>
<evidence type="ECO:0000256" key="1">
    <source>
        <dbReference type="ARBA" id="ARBA00004496"/>
    </source>
</evidence>
<dbReference type="GO" id="GO:0005737">
    <property type="term" value="C:cytoplasm"/>
    <property type="evidence" value="ECO:0007669"/>
    <property type="project" value="UniProtKB-SubCell"/>
</dbReference>
<dbReference type="GO" id="GO:0004719">
    <property type="term" value="F:protein-L-isoaspartate (D-aspartate) O-methyltransferase activity"/>
    <property type="evidence" value="ECO:0007669"/>
    <property type="project" value="UniProtKB-EC"/>
</dbReference>
<dbReference type="InterPro" id="IPR000682">
    <property type="entry name" value="PCMT"/>
</dbReference>
<dbReference type="AlphaFoldDB" id="A0AA85IVF6"/>
<evidence type="ECO:0000256" key="4">
    <source>
        <dbReference type="ARBA" id="ARBA00022490"/>
    </source>
</evidence>
<dbReference type="PANTHER" id="PTHR11579">
    <property type="entry name" value="PROTEIN-L-ISOASPARTATE O-METHYLTRANSFERASE"/>
    <property type="match status" value="1"/>
</dbReference>
<dbReference type="Proteomes" id="UP000050795">
    <property type="component" value="Unassembled WGS sequence"/>
</dbReference>
<dbReference type="EC" id="2.1.1.77" evidence="3"/>
<feature type="chain" id="PRO_5044704834" description="protein-L-isoaspartate(D-aspartate) O-methyltransferase" evidence="9">
    <location>
        <begin position="23"/>
        <end position="350"/>
    </location>
</feature>
<dbReference type="PANTHER" id="PTHR11579:SF0">
    <property type="entry name" value="PROTEIN-L-ISOASPARTATE(D-ASPARTATE) O-METHYLTRANSFERASE"/>
    <property type="match status" value="1"/>
</dbReference>
<evidence type="ECO:0000256" key="7">
    <source>
        <dbReference type="ARBA" id="ARBA00022691"/>
    </source>
</evidence>
<organism evidence="10 11">
    <name type="scientific">Trichobilharzia regenti</name>
    <name type="common">Nasal bird schistosome</name>
    <dbReference type="NCBI Taxonomy" id="157069"/>
    <lineage>
        <taxon>Eukaryota</taxon>
        <taxon>Metazoa</taxon>
        <taxon>Spiralia</taxon>
        <taxon>Lophotrochozoa</taxon>
        <taxon>Platyhelminthes</taxon>
        <taxon>Trematoda</taxon>
        <taxon>Digenea</taxon>
        <taxon>Strigeidida</taxon>
        <taxon>Schistosomatoidea</taxon>
        <taxon>Schistosomatidae</taxon>
        <taxon>Trichobilharzia</taxon>
    </lineage>
</organism>
<evidence type="ECO:0000256" key="6">
    <source>
        <dbReference type="ARBA" id="ARBA00022679"/>
    </source>
</evidence>
<evidence type="ECO:0000256" key="2">
    <source>
        <dbReference type="ARBA" id="ARBA00005369"/>
    </source>
</evidence>
<keyword evidence="10" id="KW-1185">Reference proteome</keyword>
<evidence type="ECO:0000256" key="9">
    <source>
        <dbReference type="SAM" id="SignalP"/>
    </source>
</evidence>
<keyword evidence="7" id="KW-0949">S-adenosyl-L-methionine</keyword>